<dbReference type="AlphaFoldDB" id="A0A4Y4CUA0"/>
<comment type="caution">
    <text evidence="2">The sequence shown here is derived from an EMBL/GenBank/DDBJ whole genome shotgun (WGS) entry which is preliminary data.</text>
</comment>
<proteinExistence type="predicted"/>
<feature type="compositionally biased region" description="Polar residues" evidence="1">
    <location>
        <begin position="92"/>
        <end position="101"/>
    </location>
</feature>
<dbReference type="EMBL" id="BJNV01000045">
    <property type="protein sequence ID" value="GEC96478.1"/>
    <property type="molecule type" value="Genomic_DNA"/>
</dbReference>
<sequence>MIITRNTWTTFLLLRTASNMLTPKKLMTAVNRFFEKQKGELSFASRNFGWGAEAALCVRGRQPHAAAAKARMTSTPASSAADGRVGVYPGESHQTSPYEGV</sequence>
<organism evidence="2 3">
    <name type="scientific">Zoogloea ramigera</name>
    <dbReference type="NCBI Taxonomy" id="350"/>
    <lineage>
        <taxon>Bacteria</taxon>
        <taxon>Pseudomonadati</taxon>
        <taxon>Pseudomonadota</taxon>
        <taxon>Betaproteobacteria</taxon>
        <taxon>Rhodocyclales</taxon>
        <taxon>Zoogloeaceae</taxon>
        <taxon>Zoogloea</taxon>
    </lineage>
</organism>
<protein>
    <submittedName>
        <fullName evidence="2">Uncharacterized protein</fullName>
    </submittedName>
</protein>
<evidence type="ECO:0000256" key="1">
    <source>
        <dbReference type="SAM" id="MobiDB-lite"/>
    </source>
</evidence>
<evidence type="ECO:0000313" key="2">
    <source>
        <dbReference type="EMBL" id="GEC96478.1"/>
    </source>
</evidence>
<evidence type="ECO:0000313" key="3">
    <source>
        <dbReference type="Proteomes" id="UP000318422"/>
    </source>
</evidence>
<name>A0A4Y4CUA0_ZOORA</name>
<feature type="region of interest" description="Disordered" evidence="1">
    <location>
        <begin position="68"/>
        <end position="101"/>
    </location>
</feature>
<accession>A0A4Y4CUA0</accession>
<dbReference type="Proteomes" id="UP000318422">
    <property type="component" value="Unassembled WGS sequence"/>
</dbReference>
<reference evidence="2 3" key="1">
    <citation type="submission" date="2019-06" db="EMBL/GenBank/DDBJ databases">
        <title>Whole genome shotgun sequence of Zoogloea ramigera NBRC 15342.</title>
        <authorList>
            <person name="Hosoyama A."/>
            <person name="Uohara A."/>
            <person name="Ohji S."/>
            <person name="Ichikawa N."/>
        </authorList>
    </citation>
    <scope>NUCLEOTIDE SEQUENCE [LARGE SCALE GENOMIC DNA]</scope>
    <source>
        <strain evidence="2 3">NBRC 15342</strain>
    </source>
</reference>
<keyword evidence="3" id="KW-1185">Reference proteome</keyword>
<gene>
    <name evidence="2" type="ORF">ZRA01_25510</name>
</gene>